<keyword evidence="5" id="KW-0804">Transcription</keyword>
<evidence type="ECO:0000259" key="8">
    <source>
        <dbReference type="PROSITE" id="PS50048"/>
    </source>
</evidence>
<evidence type="ECO:0000313" key="10">
    <source>
        <dbReference type="Proteomes" id="UP001274830"/>
    </source>
</evidence>
<dbReference type="EMBL" id="JAUTXT010000003">
    <property type="protein sequence ID" value="KAK3678842.1"/>
    <property type="molecule type" value="Genomic_DNA"/>
</dbReference>
<dbReference type="AlphaFoldDB" id="A0AAE1C5J2"/>
<feature type="domain" description="Zn(2)-C6 fungal-type" evidence="8">
    <location>
        <begin position="26"/>
        <end position="54"/>
    </location>
</feature>
<dbReference type="Pfam" id="PF00172">
    <property type="entry name" value="Zn_clus"/>
    <property type="match status" value="1"/>
</dbReference>
<dbReference type="InterPro" id="IPR001138">
    <property type="entry name" value="Zn2Cys6_DnaBD"/>
</dbReference>
<dbReference type="InterPro" id="IPR052360">
    <property type="entry name" value="Transcr_Regulatory_Proteins"/>
</dbReference>
<dbReference type="GO" id="GO:0000981">
    <property type="term" value="F:DNA-binding transcription factor activity, RNA polymerase II-specific"/>
    <property type="evidence" value="ECO:0007669"/>
    <property type="project" value="InterPro"/>
</dbReference>
<dbReference type="Proteomes" id="UP001274830">
    <property type="component" value="Unassembled WGS sequence"/>
</dbReference>
<feature type="region of interest" description="Disordered" evidence="7">
    <location>
        <begin position="1"/>
        <end position="22"/>
    </location>
</feature>
<dbReference type="GO" id="GO:0008270">
    <property type="term" value="F:zinc ion binding"/>
    <property type="evidence" value="ECO:0007669"/>
    <property type="project" value="InterPro"/>
</dbReference>
<evidence type="ECO:0000256" key="3">
    <source>
        <dbReference type="ARBA" id="ARBA00023015"/>
    </source>
</evidence>
<reference evidence="9" key="1">
    <citation type="submission" date="2023-07" db="EMBL/GenBank/DDBJ databases">
        <title>Black Yeasts Isolated from many extreme environments.</title>
        <authorList>
            <person name="Coleine C."/>
            <person name="Stajich J.E."/>
            <person name="Selbmann L."/>
        </authorList>
    </citation>
    <scope>NUCLEOTIDE SEQUENCE</scope>
    <source>
        <strain evidence="9">CCFEE 5485</strain>
    </source>
</reference>
<dbReference type="SMART" id="SM00066">
    <property type="entry name" value="GAL4"/>
    <property type="match status" value="1"/>
</dbReference>
<protein>
    <recommendedName>
        <fullName evidence="8">Zn(2)-C6 fungal-type domain-containing protein</fullName>
    </recommendedName>
</protein>
<dbReference type="PROSITE" id="PS50048">
    <property type="entry name" value="ZN2_CY6_FUNGAL_2"/>
    <property type="match status" value="1"/>
</dbReference>
<organism evidence="9 10">
    <name type="scientific">Recurvomyces mirabilis</name>
    <dbReference type="NCBI Taxonomy" id="574656"/>
    <lineage>
        <taxon>Eukaryota</taxon>
        <taxon>Fungi</taxon>
        <taxon>Dikarya</taxon>
        <taxon>Ascomycota</taxon>
        <taxon>Pezizomycotina</taxon>
        <taxon>Dothideomycetes</taxon>
        <taxon>Dothideomycetidae</taxon>
        <taxon>Mycosphaerellales</taxon>
        <taxon>Teratosphaeriaceae</taxon>
        <taxon>Recurvomyces</taxon>
    </lineage>
</organism>
<gene>
    <name evidence="9" type="ORF">LTR78_001295</name>
</gene>
<dbReference type="PANTHER" id="PTHR36206:SF12">
    <property type="entry name" value="ASPERCRYPTIN BIOSYNTHESIS CLUSTER-SPECIFIC TRANSCRIPTION REGULATOR ATNN-RELATED"/>
    <property type="match status" value="1"/>
</dbReference>
<evidence type="ECO:0000256" key="2">
    <source>
        <dbReference type="ARBA" id="ARBA00022833"/>
    </source>
</evidence>
<keyword evidence="2" id="KW-0862">Zinc</keyword>
<evidence type="ECO:0000313" key="9">
    <source>
        <dbReference type="EMBL" id="KAK3678842.1"/>
    </source>
</evidence>
<evidence type="ECO:0000256" key="5">
    <source>
        <dbReference type="ARBA" id="ARBA00023163"/>
    </source>
</evidence>
<evidence type="ECO:0000256" key="7">
    <source>
        <dbReference type="SAM" id="MobiDB-lite"/>
    </source>
</evidence>
<dbReference type="Gene3D" id="4.10.240.10">
    <property type="entry name" value="Zn(2)-C6 fungal-type DNA-binding domain"/>
    <property type="match status" value="1"/>
</dbReference>
<comment type="caution">
    <text evidence="9">The sequence shown here is derived from an EMBL/GenBank/DDBJ whole genome shotgun (WGS) entry which is preliminary data.</text>
</comment>
<keyword evidence="3" id="KW-0805">Transcription regulation</keyword>
<evidence type="ECO:0000256" key="4">
    <source>
        <dbReference type="ARBA" id="ARBA00023125"/>
    </source>
</evidence>
<feature type="compositionally biased region" description="Low complexity" evidence="7">
    <location>
        <begin position="68"/>
        <end position="77"/>
    </location>
</feature>
<dbReference type="GO" id="GO:0003677">
    <property type="term" value="F:DNA binding"/>
    <property type="evidence" value="ECO:0007669"/>
    <property type="project" value="UniProtKB-KW"/>
</dbReference>
<dbReference type="PROSITE" id="PS00463">
    <property type="entry name" value="ZN2_CY6_FUNGAL_1"/>
    <property type="match status" value="1"/>
</dbReference>
<evidence type="ECO:0000256" key="6">
    <source>
        <dbReference type="ARBA" id="ARBA00023242"/>
    </source>
</evidence>
<keyword evidence="1" id="KW-0479">Metal-binding</keyword>
<dbReference type="InterPro" id="IPR036864">
    <property type="entry name" value="Zn2-C6_fun-type_DNA-bd_sf"/>
</dbReference>
<name>A0AAE1C5J2_9PEZI</name>
<proteinExistence type="predicted"/>
<dbReference type="PANTHER" id="PTHR36206">
    <property type="entry name" value="ASPERCRYPTIN BIOSYNTHESIS CLUSTER-SPECIFIC TRANSCRIPTION REGULATOR ATNN-RELATED"/>
    <property type="match status" value="1"/>
</dbReference>
<keyword evidence="4" id="KW-0238">DNA-binding</keyword>
<keyword evidence="6" id="KW-0539">Nucleus</keyword>
<accession>A0AAE1C5J2</accession>
<dbReference type="CDD" id="cd00067">
    <property type="entry name" value="GAL4"/>
    <property type="match status" value="1"/>
</dbReference>
<evidence type="ECO:0000256" key="1">
    <source>
        <dbReference type="ARBA" id="ARBA00022723"/>
    </source>
</evidence>
<feature type="region of interest" description="Disordered" evidence="7">
    <location>
        <begin position="65"/>
        <end position="98"/>
    </location>
</feature>
<sequence>MAGPDMTPKRQQGTRVRRKHSKTLSGCVSCKRRHMKCDETKPSCQRCRKSGLTCEGYHYPKPKIFELSKPPSTTVSPSPDPERPSSLEIPQTALHDDLPPMTLRDANISWRRALLEAFFAACIPDIHEWNSESIPDLTGPLPYAPWPSVTWQLAKSDGQGLVAQALSCLTLVALGMKTKTCKMIGKARCQYDKVLCGLQAEMIKLHAIHDPEVREQHIKLIASVGFCCSQFEYILGSWENGDQHIQGMISLWPPKQTHAMNDDSQRMFADAWLLCIACCVTKHQPPAYSPTEWTRGWTSSQDTACEPLRTLLAVGERVACILQDHDQRVMFGRLESMLDVQQALGNAVDDIDVFVKSQEVPSMAEWLDANSGTPHNPILVSLKPLPAAVISGYASSFVLQSIGTAWGLARTQSRNTFQASHASEMRLQMMCEDHLRKLCQLVQDLYDQRYKMVTVSTLLHLIDSARVGFATLWEFCGGSTNVAAPWYISIGNHVASTGYQNLKEPWQASQCIPDGCMDIPLPAGILLSTEISV</sequence>
<keyword evidence="10" id="KW-1185">Reference proteome</keyword>
<dbReference type="SUPFAM" id="SSF57701">
    <property type="entry name" value="Zn2/Cys6 DNA-binding domain"/>
    <property type="match status" value="1"/>
</dbReference>